<proteinExistence type="inferred from homology"/>
<feature type="domain" description="Aldehyde dehydrogenase" evidence="6">
    <location>
        <begin position="4"/>
        <end position="435"/>
    </location>
</feature>
<dbReference type="PROSITE" id="PS00687">
    <property type="entry name" value="ALDEHYDE_DEHYDR_GLU"/>
    <property type="match status" value="1"/>
</dbReference>
<comment type="similarity">
    <text evidence="1 3 5">Belongs to the aldehyde dehydrogenase family.</text>
</comment>
<dbReference type="Gene3D" id="3.40.309.10">
    <property type="entry name" value="Aldehyde Dehydrogenase, Chain A, domain 2"/>
    <property type="match status" value="1"/>
</dbReference>
<evidence type="ECO:0000256" key="1">
    <source>
        <dbReference type="ARBA" id="ARBA00009986"/>
    </source>
</evidence>
<protein>
    <recommendedName>
        <fullName evidence="3">Aldehyde dehydrogenase</fullName>
    </recommendedName>
</protein>
<dbReference type="InterPro" id="IPR016161">
    <property type="entry name" value="Ald_DH/histidinol_DH"/>
</dbReference>
<dbReference type="PANTHER" id="PTHR43570">
    <property type="entry name" value="ALDEHYDE DEHYDROGENASE"/>
    <property type="match status" value="1"/>
</dbReference>
<dbReference type="InterPro" id="IPR029510">
    <property type="entry name" value="Ald_DH_CS_GLU"/>
</dbReference>
<dbReference type="SUPFAM" id="SSF53720">
    <property type="entry name" value="ALDH-like"/>
    <property type="match status" value="1"/>
</dbReference>
<organism evidence="7 8">
    <name type="scientific">Moraxella nasicaprae</name>
    <dbReference type="NCBI Taxonomy" id="2904122"/>
    <lineage>
        <taxon>Bacteria</taxon>
        <taxon>Pseudomonadati</taxon>
        <taxon>Pseudomonadota</taxon>
        <taxon>Gammaproteobacteria</taxon>
        <taxon>Moraxellales</taxon>
        <taxon>Moraxellaceae</taxon>
        <taxon>Moraxella</taxon>
    </lineage>
</organism>
<evidence type="ECO:0000313" key="7">
    <source>
        <dbReference type="EMBL" id="UXZ05281.1"/>
    </source>
</evidence>
<accession>A0ABY6F5A7</accession>
<keyword evidence="8" id="KW-1185">Reference proteome</keyword>
<dbReference type="InterPro" id="IPR015590">
    <property type="entry name" value="Aldehyde_DH_dom"/>
</dbReference>
<dbReference type="EMBL" id="CP089977">
    <property type="protein sequence ID" value="UXZ05281.1"/>
    <property type="molecule type" value="Genomic_DNA"/>
</dbReference>
<dbReference type="Pfam" id="PF00171">
    <property type="entry name" value="Aldedh"/>
    <property type="match status" value="1"/>
</dbReference>
<reference evidence="7" key="1">
    <citation type="submission" date="2021-12" db="EMBL/GenBank/DDBJ databases">
        <title>taxonomy of Moraxella sp. ZY201224.</title>
        <authorList>
            <person name="Li F."/>
        </authorList>
    </citation>
    <scope>NUCLEOTIDE SEQUENCE</scope>
    <source>
        <strain evidence="7">ZY201224</strain>
    </source>
</reference>
<gene>
    <name evidence="7" type="ORF">LU297_02180</name>
</gene>
<dbReference type="InterPro" id="IPR016162">
    <property type="entry name" value="Ald_DH_N"/>
</dbReference>
<dbReference type="RefSeq" id="WP_263076782.1">
    <property type="nucleotide sequence ID" value="NZ_CP089977.1"/>
</dbReference>
<dbReference type="Proteomes" id="UP001063782">
    <property type="component" value="Chromosome"/>
</dbReference>
<sequence length="441" mass="48390">MTHIQSLIHAQRQFFQSGATKSIEFRKTQLSRLGAMLSENQETILQALKLDLNKPTEHAYLSEIAPLLHEIHILSEHLHELAQPKTVVSPDELQFFGKGEYQSQIIYEPFGVTLNISPWNYPVQLSLSPVIGAISAGNTAILKPSELTPNTSSLLAKLVADYFETEIFAVVEGGIETNQALLAEKFDYIFFTGSVAVGKIVMKSASEHLTPVTLELGGKSPFIVDKSANLQEAVQSLIFGKVLNSGQTCIAPDYVLIDNSVKDEFIQLVNHALIQTFGENPFADAQTDYAKIVSPRHYERLKNFLTDGKIVAGGAFDDEKQQILMTLLDEVSWDSPVMNEEIFGSITPVLGFDDLDTALATVGQRAKPLALYLFAQDEKAIEKTLSQISFGGGVVNSVLAHFSNPNLPFGGVGDSGMGAYHGKHSFYTFSHQKSVVKRTII</sequence>
<dbReference type="InterPro" id="IPR016160">
    <property type="entry name" value="Ald_DH_CS_CYS"/>
</dbReference>
<evidence type="ECO:0000256" key="4">
    <source>
        <dbReference type="PROSITE-ProRule" id="PRU10007"/>
    </source>
</evidence>
<evidence type="ECO:0000256" key="5">
    <source>
        <dbReference type="RuleBase" id="RU003345"/>
    </source>
</evidence>
<dbReference type="Gene3D" id="3.40.605.10">
    <property type="entry name" value="Aldehyde Dehydrogenase, Chain A, domain 1"/>
    <property type="match status" value="1"/>
</dbReference>
<feature type="active site" evidence="4">
    <location>
        <position position="215"/>
    </location>
</feature>
<dbReference type="PANTHER" id="PTHR43570:SF16">
    <property type="entry name" value="ALDEHYDE DEHYDROGENASE TYPE III, ISOFORM Q"/>
    <property type="match status" value="1"/>
</dbReference>
<dbReference type="PIRSF" id="PIRSF036492">
    <property type="entry name" value="ALDH"/>
    <property type="match status" value="1"/>
</dbReference>
<name>A0ABY6F5A7_9GAMM</name>
<evidence type="ECO:0000256" key="3">
    <source>
        <dbReference type="PIRNR" id="PIRNR036492"/>
    </source>
</evidence>
<dbReference type="PROSITE" id="PS00070">
    <property type="entry name" value="ALDEHYDE_DEHYDR_CYS"/>
    <property type="match status" value="1"/>
</dbReference>
<dbReference type="InterPro" id="IPR016163">
    <property type="entry name" value="Ald_DH_C"/>
</dbReference>
<evidence type="ECO:0000259" key="6">
    <source>
        <dbReference type="Pfam" id="PF00171"/>
    </source>
</evidence>
<evidence type="ECO:0000256" key="2">
    <source>
        <dbReference type="ARBA" id="ARBA00023002"/>
    </source>
</evidence>
<keyword evidence="2 3" id="KW-0560">Oxidoreductase</keyword>
<dbReference type="InterPro" id="IPR012394">
    <property type="entry name" value="Aldehyde_DH_NAD(P)"/>
</dbReference>
<evidence type="ECO:0000313" key="8">
    <source>
        <dbReference type="Proteomes" id="UP001063782"/>
    </source>
</evidence>